<dbReference type="PANTHER" id="PTHR21191:SF15">
    <property type="entry name" value="AQUAPORIN"/>
    <property type="match status" value="1"/>
</dbReference>
<dbReference type="EMBL" id="KZ356794">
    <property type="protein sequence ID" value="PIO59836.1"/>
    <property type="molecule type" value="Genomic_DNA"/>
</dbReference>
<protein>
    <submittedName>
        <fullName evidence="1">Uncharacterized protein</fullName>
    </submittedName>
</protein>
<gene>
    <name evidence="1" type="ORF">TELCIR_18688</name>
</gene>
<name>A0A2G9TPC4_TELCI</name>
<dbReference type="InterPro" id="IPR051883">
    <property type="entry name" value="AQP11/12_channel"/>
</dbReference>
<dbReference type="PANTHER" id="PTHR21191">
    <property type="entry name" value="AQUAPORIN"/>
    <property type="match status" value="1"/>
</dbReference>
<reference evidence="1 2" key="1">
    <citation type="submission" date="2015-09" db="EMBL/GenBank/DDBJ databases">
        <title>Draft genome of the parasitic nematode Teladorsagia circumcincta isolate WARC Sus (inbred).</title>
        <authorList>
            <person name="Mitreva M."/>
        </authorList>
    </citation>
    <scope>NUCLEOTIDE SEQUENCE [LARGE SCALE GENOMIC DNA]</scope>
    <source>
        <strain evidence="1 2">S</strain>
    </source>
</reference>
<feature type="non-terminal residue" evidence="1">
    <location>
        <position position="1"/>
    </location>
</feature>
<evidence type="ECO:0000313" key="1">
    <source>
        <dbReference type="EMBL" id="PIO59836.1"/>
    </source>
</evidence>
<keyword evidence="2" id="KW-1185">Reference proteome</keyword>
<dbReference type="Proteomes" id="UP000230423">
    <property type="component" value="Unassembled WGS sequence"/>
</dbReference>
<dbReference type="GO" id="GO:0005737">
    <property type="term" value="C:cytoplasm"/>
    <property type="evidence" value="ECO:0007669"/>
    <property type="project" value="TreeGrafter"/>
</dbReference>
<accession>A0A2G9TPC4</accession>
<dbReference type="OrthoDB" id="1580043at2759"/>
<evidence type="ECO:0000313" key="2">
    <source>
        <dbReference type="Proteomes" id="UP000230423"/>
    </source>
</evidence>
<sequence length="166" mass="18439">FVGTLQICTPMFDVSTVLHTYGLFGVFVEITVIELGNTYFQRDAVANPCPIIAITTGCLIEGGATFMGRAFEKHVGEYVDDSWTCNLITCAFSGLVCALDTNWYYECQLIRLWITISSGSPTIIERAQQQTFSPSFQLVVYRSLKAVATLAKERRRCEHFSGGKAL</sequence>
<organism evidence="1 2">
    <name type="scientific">Teladorsagia circumcincta</name>
    <name type="common">Brown stomach worm</name>
    <name type="synonym">Ostertagia circumcincta</name>
    <dbReference type="NCBI Taxonomy" id="45464"/>
    <lineage>
        <taxon>Eukaryota</taxon>
        <taxon>Metazoa</taxon>
        <taxon>Ecdysozoa</taxon>
        <taxon>Nematoda</taxon>
        <taxon>Chromadorea</taxon>
        <taxon>Rhabditida</taxon>
        <taxon>Rhabditina</taxon>
        <taxon>Rhabditomorpha</taxon>
        <taxon>Strongyloidea</taxon>
        <taxon>Trichostrongylidae</taxon>
        <taxon>Teladorsagia</taxon>
    </lineage>
</organism>
<dbReference type="GO" id="GO:0015267">
    <property type="term" value="F:channel activity"/>
    <property type="evidence" value="ECO:0007669"/>
    <property type="project" value="TreeGrafter"/>
</dbReference>
<proteinExistence type="predicted"/>
<dbReference type="AlphaFoldDB" id="A0A2G9TPC4"/>